<comment type="caution">
    <text evidence="1">The sequence shown here is derived from an EMBL/GenBank/DDBJ whole genome shotgun (WGS) entry which is preliminary data.</text>
</comment>
<dbReference type="AlphaFoldDB" id="A0A838WT74"/>
<dbReference type="InterPro" id="IPR027417">
    <property type="entry name" value="P-loop_NTPase"/>
</dbReference>
<name>A0A838WT74_9CORY</name>
<sequence>MRPIAVVGPTASGKSALGISLARELGGEVVNV</sequence>
<feature type="non-terminal residue" evidence="1">
    <location>
        <position position="32"/>
    </location>
</feature>
<keyword evidence="1" id="KW-0808">Transferase</keyword>
<evidence type="ECO:0000313" key="1">
    <source>
        <dbReference type="EMBL" id="MBA4505079.1"/>
    </source>
</evidence>
<reference evidence="1 2" key="1">
    <citation type="submission" date="2020-07" db="EMBL/GenBank/DDBJ databases">
        <authorList>
            <person name="Khare M."/>
        </authorList>
    </citation>
    <scope>NUCLEOTIDE SEQUENCE [LARGE SCALE GENOMIC DNA]</scope>
    <source>
        <strain evidence="1 2">P8776</strain>
    </source>
</reference>
<organism evidence="1 2">
    <name type="scientific">Corynebacterium sanguinis</name>
    <dbReference type="NCBI Taxonomy" id="2594913"/>
    <lineage>
        <taxon>Bacteria</taxon>
        <taxon>Bacillati</taxon>
        <taxon>Actinomycetota</taxon>
        <taxon>Actinomycetes</taxon>
        <taxon>Mycobacteriales</taxon>
        <taxon>Corynebacteriaceae</taxon>
        <taxon>Corynebacterium</taxon>
    </lineage>
</organism>
<protein>
    <submittedName>
        <fullName evidence="1">tRNA (Adenosine(37)-N6)-dimethylallyltransferase MiaA</fullName>
    </submittedName>
</protein>
<gene>
    <name evidence="1" type="ORF">H0H28_07025</name>
</gene>
<dbReference type="EMBL" id="JACEOR010000278">
    <property type="protein sequence ID" value="MBA4505079.1"/>
    <property type="molecule type" value="Genomic_DNA"/>
</dbReference>
<dbReference type="GO" id="GO:0016740">
    <property type="term" value="F:transferase activity"/>
    <property type="evidence" value="ECO:0007669"/>
    <property type="project" value="UniProtKB-KW"/>
</dbReference>
<dbReference type="SUPFAM" id="SSF52540">
    <property type="entry name" value="P-loop containing nucleoside triphosphate hydrolases"/>
    <property type="match status" value="1"/>
</dbReference>
<evidence type="ECO:0000313" key="2">
    <source>
        <dbReference type="Proteomes" id="UP000580709"/>
    </source>
</evidence>
<dbReference type="Gene3D" id="3.40.50.300">
    <property type="entry name" value="P-loop containing nucleotide triphosphate hydrolases"/>
    <property type="match status" value="1"/>
</dbReference>
<accession>A0A838WT74</accession>
<dbReference type="Proteomes" id="UP000580709">
    <property type="component" value="Unassembled WGS sequence"/>
</dbReference>
<proteinExistence type="predicted"/>
<keyword evidence="2" id="KW-1185">Reference proteome</keyword>